<keyword evidence="5" id="KW-0963">Cytoplasm</keyword>
<keyword evidence="9" id="KW-0479">Metal-binding</keyword>
<dbReference type="GO" id="GO:0005524">
    <property type="term" value="F:ATP binding"/>
    <property type="evidence" value="ECO:0007669"/>
    <property type="project" value="UniProtKB-KW"/>
</dbReference>
<comment type="subcellular location">
    <subcellularLocation>
        <location evidence="2">Cytoplasm</location>
    </subcellularLocation>
</comment>
<keyword evidence="12" id="KW-0460">Magnesium</keyword>
<dbReference type="GO" id="GO:0005737">
    <property type="term" value="C:cytoplasm"/>
    <property type="evidence" value="ECO:0007669"/>
    <property type="project" value="UniProtKB-SubCell"/>
</dbReference>
<evidence type="ECO:0000256" key="12">
    <source>
        <dbReference type="ARBA" id="ARBA00022842"/>
    </source>
</evidence>
<organism evidence="16">
    <name type="scientific">marine metagenome</name>
    <dbReference type="NCBI Taxonomy" id="408172"/>
    <lineage>
        <taxon>unclassified sequences</taxon>
        <taxon>metagenomes</taxon>
        <taxon>ecological metagenomes</taxon>
    </lineage>
</organism>
<keyword evidence="11" id="KW-0067">ATP-binding</keyword>
<dbReference type="NCBIfam" id="TIGR00070">
    <property type="entry name" value="hisG"/>
    <property type="match status" value="1"/>
</dbReference>
<evidence type="ECO:0000256" key="3">
    <source>
        <dbReference type="ARBA" id="ARBA00004667"/>
    </source>
</evidence>
<feature type="domain" description="Histidine biosynthesis HisG C-terminal" evidence="15">
    <location>
        <begin position="216"/>
        <end position="288"/>
    </location>
</feature>
<evidence type="ECO:0000256" key="1">
    <source>
        <dbReference type="ARBA" id="ARBA00000915"/>
    </source>
</evidence>
<evidence type="ECO:0000256" key="5">
    <source>
        <dbReference type="ARBA" id="ARBA00022490"/>
    </source>
</evidence>
<keyword evidence="8" id="KW-0808">Transferase</keyword>
<dbReference type="PANTHER" id="PTHR21403">
    <property type="entry name" value="ATP PHOSPHORIBOSYLTRANSFERASE ATP-PRTASE"/>
    <property type="match status" value="1"/>
</dbReference>
<dbReference type="Gene3D" id="3.30.70.120">
    <property type="match status" value="1"/>
</dbReference>
<dbReference type="PANTHER" id="PTHR21403:SF10">
    <property type="entry name" value="ATP PHOSPHORIBOSYLTRANSFERASE"/>
    <property type="match status" value="1"/>
</dbReference>
<comment type="pathway">
    <text evidence="3">Amino-acid biosynthesis; L-histidine biosynthesis; L-histidine from 5-phospho-alpha-D-ribose 1-diphosphate: step 1/9.</text>
</comment>
<dbReference type="NCBIfam" id="TIGR03455">
    <property type="entry name" value="HisG_C-term"/>
    <property type="match status" value="1"/>
</dbReference>
<dbReference type="GO" id="GO:0000105">
    <property type="term" value="P:L-histidine biosynthetic process"/>
    <property type="evidence" value="ECO:0007669"/>
    <property type="project" value="UniProtKB-UniPathway"/>
</dbReference>
<gene>
    <name evidence="16" type="ORF">METZ01_LOCUS31752</name>
</gene>
<keyword evidence="10" id="KW-0547">Nucleotide-binding</keyword>
<dbReference type="Pfam" id="PF08029">
    <property type="entry name" value="HisG_C"/>
    <property type="match status" value="1"/>
</dbReference>
<dbReference type="InterPro" id="IPR013115">
    <property type="entry name" value="HisG_C"/>
</dbReference>
<dbReference type="GO" id="GO:0003879">
    <property type="term" value="F:ATP phosphoribosyltransferase activity"/>
    <property type="evidence" value="ECO:0007669"/>
    <property type="project" value="UniProtKB-EC"/>
</dbReference>
<evidence type="ECO:0000256" key="9">
    <source>
        <dbReference type="ARBA" id="ARBA00022723"/>
    </source>
</evidence>
<evidence type="ECO:0000256" key="2">
    <source>
        <dbReference type="ARBA" id="ARBA00004496"/>
    </source>
</evidence>
<evidence type="ECO:0000313" key="16">
    <source>
        <dbReference type="EMBL" id="SUZ78898.1"/>
    </source>
</evidence>
<evidence type="ECO:0000256" key="7">
    <source>
        <dbReference type="ARBA" id="ARBA00022676"/>
    </source>
</evidence>
<dbReference type="InterPro" id="IPR013820">
    <property type="entry name" value="ATP_PRibTrfase_cat"/>
</dbReference>
<evidence type="ECO:0000256" key="13">
    <source>
        <dbReference type="ARBA" id="ARBA00023102"/>
    </source>
</evidence>
<dbReference type="InterPro" id="IPR020621">
    <property type="entry name" value="ATP-PRT_HisG_long"/>
</dbReference>
<dbReference type="AlphaFoldDB" id="A0A381QIX9"/>
<dbReference type="InterPro" id="IPR001348">
    <property type="entry name" value="ATP_PRibTrfase_HisG"/>
</dbReference>
<dbReference type="EMBL" id="UINC01001371">
    <property type="protein sequence ID" value="SUZ78898.1"/>
    <property type="molecule type" value="Genomic_DNA"/>
</dbReference>
<comment type="catalytic activity">
    <reaction evidence="1">
        <text>1-(5-phospho-beta-D-ribosyl)-ATP + diphosphate = 5-phospho-alpha-D-ribose 1-diphosphate + ATP</text>
        <dbReference type="Rhea" id="RHEA:18473"/>
        <dbReference type="ChEBI" id="CHEBI:30616"/>
        <dbReference type="ChEBI" id="CHEBI:33019"/>
        <dbReference type="ChEBI" id="CHEBI:58017"/>
        <dbReference type="ChEBI" id="CHEBI:73183"/>
        <dbReference type="EC" id="2.4.2.17"/>
    </reaction>
</comment>
<sequence length="291" mass="31393">MLKIVLPKGSLESATMKLFDEADLTVRRSSEVDYRATIDDPRIDEVRILRPQEIPGYVADGLFDVGIAGRDWIEETRSDVVSLGQLKYSKATAKPVKIVLAVPADSAYESISDLPQGVRVSSEYPELTKHHFSAAGIEADVRLSYGATEAKAPDIVDAVVDLTETGSALKAAGLKIIDEILTSYTEIFANGEAYADAEKRKAMEQIKTLLDGVLDARGRVLMKLNVGTTDLDQVISVLPSMKAPTVNELWGGGGFAVETVVNKGDINILIPQLLDLGATDVIELPISKIVP</sequence>
<dbReference type="EC" id="2.4.2.17" evidence="4"/>
<protein>
    <recommendedName>
        <fullName evidence="4">ATP phosphoribosyltransferase</fullName>
        <ecNumber evidence="4">2.4.2.17</ecNumber>
    </recommendedName>
</protein>
<evidence type="ECO:0000256" key="8">
    <source>
        <dbReference type="ARBA" id="ARBA00022679"/>
    </source>
</evidence>
<evidence type="ECO:0000256" key="4">
    <source>
        <dbReference type="ARBA" id="ARBA00011946"/>
    </source>
</evidence>
<dbReference type="UniPathway" id="UPA00031">
    <property type="reaction ID" value="UER00006"/>
</dbReference>
<dbReference type="Pfam" id="PF01634">
    <property type="entry name" value="HisG"/>
    <property type="match status" value="1"/>
</dbReference>
<keyword evidence="7" id="KW-0328">Glycosyltransferase</keyword>
<dbReference type="Gene3D" id="3.40.190.10">
    <property type="entry name" value="Periplasmic binding protein-like II"/>
    <property type="match status" value="2"/>
</dbReference>
<dbReference type="GO" id="GO:0000287">
    <property type="term" value="F:magnesium ion binding"/>
    <property type="evidence" value="ECO:0007669"/>
    <property type="project" value="InterPro"/>
</dbReference>
<dbReference type="InterPro" id="IPR015867">
    <property type="entry name" value="N-reg_PII/ATP_PRibTrfase_C"/>
</dbReference>
<name>A0A381QIX9_9ZZZZ</name>
<accession>A0A381QIX9</accession>
<evidence type="ECO:0000259" key="15">
    <source>
        <dbReference type="Pfam" id="PF08029"/>
    </source>
</evidence>
<proteinExistence type="inferred from homology"/>
<evidence type="ECO:0000256" key="11">
    <source>
        <dbReference type="ARBA" id="ARBA00022840"/>
    </source>
</evidence>
<evidence type="ECO:0000256" key="10">
    <source>
        <dbReference type="ARBA" id="ARBA00022741"/>
    </source>
</evidence>
<keyword evidence="13" id="KW-0368">Histidine biosynthesis</keyword>
<evidence type="ECO:0000256" key="6">
    <source>
        <dbReference type="ARBA" id="ARBA00022605"/>
    </source>
</evidence>
<reference evidence="16" key="1">
    <citation type="submission" date="2018-05" db="EMBL/GenBank/DDBJ databases">
        <authorList>
            <person name="Lanie J.A."/>
            <person name="Ng W.-L."/>
            <person name="Kazmierczak K.M."/>
            <person name="Andrzejewski T.M."/>
            <person name="Davidsen T.M."/>
            <person name="Wayne K.J."/>
            <person name="Tettelin H."/>
            <person name="Glass J.I."/>
            <person name="Rusch D."/>
            <person name="Podicherti R."/>
            <person name="Tsui H.-C.T."/>
            <person name="Winkler M.E."/>
        </authorList>
    </citation>
    <scope>NUCLEOTIDE SEQUENCE</scope>
</reference>
<dbReference type="HAMAP" id="MF_00079">
    <property type="entry name" value="HisG_Long"/>
    <property type="match status" value="1"/>
</dbReference>
<evidence type="ECO:0000259" key="14">
    <source>
        <dbReference type="Pfam" id="PF01634"/>
    </source>
</evidence>
<dbReference type="SUPFAM" id="SSF53850">
    <property type="entry name" value="Periplasmic binding protein-like II"/>
    <property type="match status" value="1"/>
</dbReference>
<dbReference type="InterPro" id="IPR011322">
    <property type="entry name" value="N-reg_PII-like_a/b"/>
</dbReference>
<dbReference type="SUPFAM" id="SSF54913">
    <property type="entry name" value="GlnB-like"/>
    <property type="match status" value="1"/>
</dbReference>
<keyword evidence="6" id="KW-0028">Amino-acid biosynthesis</keyword>
<feature type="domain" description="ATP phosphoribosyltransferase catalytic" evidence="14">
    <location>
        <begin position="50"/>
        <end position="210"/>
    </location>
</feature>